<dbReference type="OrthoDB" id="10261027at2759"/>
<protein>
    <submittedName>
        <fullName evidence="3">Putative serine/threonine-protein kinase</fullName>
    </submittedName>
</protein>
<evidence type="ECO:0000256" key="1">
    <source>
        <dbReference type="SAM" id="MobiDB-lite"/>
    </source>
</evidence>
<dbReference type="GO" id="GO:0004674">
    <property type="term" value="F:protein serine/threonine kinase activity"/>
    <property type="evidence" value="ECO:0007669"/>
    <property type="project" value="TreeGrafter"/>
</dbReference>
<feature type="compositionally biased region" description="Polar residues" evidence="1">
    <location>
        <begin position="691"/>
        <end position="709"/>
    </location>
</feature>
<feature type="region of interest" description="Disordered" evidence="1">
    <location>
        <begin position="555"/>
        <end position="602"/>
    </location>
</feature>
<dbReference type="InterPro" id="IPR000719">
    <property type="entry name" value="Prot_kinase_dom"/>
</dbReference>
<dbReference type="SMART" id="SM00220">
    <property type="entry name" value="S_TKc"/>
    <property type="match status" value="1"/>
</dbReference>
<gene>
    <name evidence="3" type="ORF">BWQ96_08946</name>
</gene>
<dbReference type="PROSITE" id="PS00108">
    <property type="entry name" value="PROTEIN_KINASE_ST"/>
    <property type="match status" value="1"/>
</dbReference>
<dbReference type="CDD" id="cd13999">
    <property type="entry name" value="STKc_MAP3K-like"/>
    <property type="match status" value="1"/>
</dbReference>
<dbReference type="Proteomes" id="UP000247409">
    <property type="component" value="Unassembled WGS sequence"/>
</dbReference>
<dbReference type="InterPro" id="IPR051681">
    <property type="entry name" value="Ser/Thr_Kinases-Pseudokinases"/>
</dbReference>
<dbReference type="Gene3D" id="1.10.510.10">
    <property type="entry name" value="Transferase(Phosphotransferase) domain 1"/>
    <property type="match status" value="2"/>
</dbReference>
<dbReference type="STRING" id="448386.A0A2V3IGX0"/>
<keyword evidence="3" id="KW-0808">Transferase</keyword>
<dbReference type="PROSITE" id="PS50011">
    <property type="entry name" value="PROTEIN_KINASE_DOM"/>
    <property type="match status" value="1"/>
</dbReference>
<sequence>MSWGARGESETLEGASGRTWTLRFERRLAPRETAEVVNPASTVWLVRDEKSARLYAAKRQNLASLVEVDALVDEAAAWRASCLADSEKHVIELEDVFVFREAPFAVIFLAEFCSRGLLPKRQPLSEPVLLTILADLSKAASVIPSPHAHIAYDSLLVDQEGRIRLAGFGAHRSAILRDNPGLTPNDDAFDIGLLVYELIFGVQPPESLEIPDGSPYSSRITDLISLAFSHPHPMQLCDRALATGAEPLAPVVNTSKEETSSASVPETISKATERNVDNLVKGVDIASSFSALLNDLNADAGTVSNMVFKALFKKPVSKDPLCAMRLLTMLHNLILDGPEGVLEAVRKNDKFMDWVETSWTREAVESSSSEQKHPSLFSFAGGELAFYSAFLRRKAKFHLLAAGGFTGRWDRTGAVSSEGRDVLTTRRRKVISGMADVIEMASELGCRFAAARDTDAQVKQTALGALVSECCLAFKVAEELAYEVDTVAGARKLEEGIARLYKASRELVFAVEHVPSAGGEEWVEHFASESAPDVVSVAKDKGLLAQELVNQAAQEQNEAIQQRKERKEEKRRKREEKERKKAQKQKEKEEKEKEPSAEDGALVVHGADEASKAITTLFGDLLALDGQPSDTGNTDMNDVPAAPPGLSNSQALASAFGVPEEVVGTQYGGLSDLDDERDDDDDDDSAYNDYQARQNQKHQQPSGPRQGSMTAAWAARSGYQSRALVVSEGMGSKKSHPVFCQCALCQREEEQAMAHQAESSGYGPNSQTEANYSQRPTTSQSKFGASGRKLDSAPQESHPTRKSEGASYYYDDGDSLDEADHAQYGSLGQAGNQSRINKHNPYHSDGGDCDSYESVTYSIEDHGPGEGFPIPRNPATAGVPPMASEEEQRPKHPYYFVPDKKRALNMKRLRLGEKISETTNILVYKGEYNREPVAIKKLSKAGLQSQDAREELTNEVKIICSLSHPRIMACVASCLEKSNFIFVTEFMKRGTLFDILHKQRIKLTWSLIRKISLQMAEGMCHIHEAGILHRDLKSLNIFVDNSFNIKIGDFGLARSASDNFDSGISGTYQYMAPEIIRGNPHSEKSDVYSYAIIVCEMVSGVPPFQGMEARQVAERVVQEDIRPSIPMNCQRAYVNLIQMCWGTVPSTRPSFSEIVGLITSTTK</sequence>
<feature type="compositionally biased region" description="Basic and acidic residues" evidence="1">
    <location>
        <begin position="575"/>
        <end position="596"/>
    </location>
</feature>
<dbReference type="PANTHER" id="PTHR44329">
    <property type="entry name" value="SERINE/THREONINE-PROTEIN KINASE TNNI3K-RELATED"/>
    <property type="match status" value="1"/>
</dbReference>
<dbReference type="Pfam" id="PF07714">
    <property type="entry name" value="PK_Tyr_Ser-Thr"/>
    <property type="match status" value="1"/>
</dbReference>
<accession>A0A2V3IGX0</accession>
<dbReference type="InterPro" id="IPR001245">
    <property type="entry name" value="Ser-Thr/Tyr_kinase_cat_dom"/>
</dbReference>
<dbReference type="SUPFAM" id="SSF56112">
    <property type="entry name" value="Protein kinase-like (PK-like)"/>
    <property type="match status" value="2"/>
</dbReference>
<dbReference type="Gene3D" id="3.30.200.20">
    <property type="entry name" value="Phosphorylase Kinase, domain 1"/>
    <property type="match status" value="1"/>
</dbReference>
<keyword evidence="3" id="KW-0418">Kinase</keyword>
<dbReference type="InterPro" id="IPR008271">
    <property type="entry name" value="Ser/Thr_kinase_AS"/>
</dbReference>
<feature type="domain" description="Protein kinase" evidence="2">
    <location>
        <begin position="909"/>
        <end position="1163"/>
    </location>
</feature>
<reference evidence="3 4" key="1">
    <citation type="journal article" date="2018" name="Mol. Biol. Evol.">
        <title>Analysis of the draft genome of the red seaweed Gracilariopsis chorda provides insights into genome size evolution in Rhodophyta.</title>
        <authorList>
            <person name="Lee J."/>
            <person name="Yang E.C."/>
            <person name="Graf L."/>
            <person name="Yang J.H."/>
            <person name="Qiu H."/>
            <person name="Zel Zion U."/>
            <person name="Chan C.X."/>
            <person name="Stephens T.G."/>
            <person name="Weber A.P.M."/>
            <person name="Boo G.H."/>
            <person name="Boo S.M."/>
            <person name="Kim K.M."/>
            <person name="Shin Y."/>
            <person name="Jung M."/>
            <person name="Lee S.J."/>
            <person name="Yim H.S."/>
            <person name="Lee J.H."/>
            <person name="Bhattacharya D."/>
            <person name="Yoon H.S."/>
        </authorList>
    </citation>
    <scope>NUCLEOTIDE SEQUENCE [LARGE SCALE GENOMIC DNA]</scope>
    <source>
        <strain evidence="3 4">SKKU-2015</strain>
        <tissue evidence="3">Whole body</tissue>
    </source>
</reference>
<dbReference type="EMBL" id="NBIV01000221">
    <property type="protein sequence ID" value="PXF41331.1"/>
    <property type="molecule type" value="Genomic_DNA"/>
</dbReference>
<dbReference type="AlphaFoldDB" id="A0A2V3IGX0"/>
<organism evidence="3 4">
    <name type="scientific">Gracilariopsis chorda</name>
    <dbReference type="NCBI Taxonomy" id="448386"/>
    <lineage>
        <taxon>Eukaryota</taxon>
        <taxon>Rhodophyta</taxon>
        <taxon>Florideophyceae</taxon>
        <taxon>Rhodymeniophycidae</taxon>
        <taxon>Gracilariales</taxon>
        <taxon>Gracilariaceae</taxon>
        <taxon>Gracilariopsis</taxon>
    </lineage>
</organism>
<evidence type="ECO:0000259" key="2">
    <source>
        <dbReference type="PROSITE" id="PS50011"/>
    </source>
</evidence>
<proteinExistence type="predicted"/>
<dbReference type="InterPro" id="IPR011009">
    <property type="entry name" value="Kinase-like_dom_sf"/>
</dbReference>
<dbReference type="GO" id="GO:0005524">
    <property type="term" value="F:ATP binding"/>
    <property type="evidence" value="ECO:0007669"/>
    <property type="project" value="InterPro"/>
</dbReference>
<feature type="region of interest" description="Disordered" evidence="1">
    <location>
        <begin position="626"/>
        <end position="714"/>
    </location>
</feature>
<feature type="compositionally biased region" description="Acidic residues" evidence="1">
    <location>
        <begin position="672"/>
        <end position="686"/>
    </location>
</feature>
<comment type="caution">
    <text evidence="3">The sequence shown here is derived from an EMBL/GenBank/DDBJ whole genome shotgun (WGS) entry which is preliminary data.</text>
</comment>
<evidence type="ECO:0000313" key="4">
    <source>
        <dbReference type="Proteomes" id="UP000247409"/>
    </source>
</evidence>
<feature type="region of interest" description="Disordered" evidence="1">
    <location>
        <begin position="750"/>
        <end position="853"/>
    </location>
</feature>
<evidence type="ECO:0000313" key="3">
    <source>
        <dbReference type="EMBL" id="PXF41331.1"/>
    </source>
</evidence>
<feature type="compositionally biased region" description="Polar residues" evidence="1">
    <location>
        <begin position="757"/>
        <end position="783"/>
    </location>
</feature>
<keyword evidence="4" id="KW-1185">Reference proteome</keyword>
<name>A0A2V3IGX0_9FLOR</name>